<accession>A0A9P5XAS6</accession>
<dbReference type="Proteomes" id="UP000807342">
    <property type="component" value="Unassembled WGS sequence"/>
</dbReference>
<sequence length="138" mass="15359">MTTLTNNVLSASVPKLELLGTNWAMFSLRFMTKVEMKGLWGHFDGTCKCPKLPVTPLTTTPSMMPPASSSPPSTEMVDAWDLDEKVARSLLYQKIPNLTLMTIARCSTVKIMWDAVVQEYTYKSAFSQACLCCDFMSS</sequence>
<protein>
    <submittedName>
        <fullName evidence="1">Uncharacterized protein</fullName>
    </submittedName>
</protein>
<dbReference type="Pfam" id="PF14223">
    <property type="entry name" value="Retrotran_gag_2"/>
    <property type="match status" value="1"/>
</dbReference>
<organism evidence="1 2">
    <name type="scientific">Macrolepiota fuliginosa MF-IS2</name>
    <dbReference type="NCBI Taxonomy" id="1400762"/>
    <lineage>
        <taxon>Eukaryota</taxon>
        <taxon>Fungi</taxon>
        <taxon>Dikarya</taxon>
        <taxon>Basidiomycota</taxon>
        <taxon>Agaricomycotina</taxon>
        <taxon>Agaricomycetes</taxon>
        <taxon>Agaricomycetidae</taxon>
        <taxon>Agaricales</taxon>
        <taxon>Agaricineae</taxon>
        <taxon>Agaricaceae</taxon>
        <taxon>Macrolepiota</taxon>
    </lineage>
</organism>
<dbReference type="OrthoDB" id="3263038at2759"/>
<gene>
    <name evidence="1" type="ORF">P691DRAFT_672605</name>
</gene>
<dbReference type="AlphaFoldDB" id="A0A9P5XAS6"/>
<comment type="caution">
    <text evidence="1">The sequence shown here is derived from an EMBL/GenBank/DDBJ whole genome shotgun (WGS) entry which is preliminary data.</text>
</comment>
<proteinExistence type="predicted"/>
<evidence type="ECO:0000313" key="1">
    <source>
        <dbReference type="EMBL" id="KAF9446864.1"/>
    </source>
</evidence>
<dbReference type="EMBL" id="MU151225">
    <property type="protein sequence ID" value="KAF9446864.1"/>
    <property type="molecule type" value="Genomic_DNA"/>
</dbReference>
<keyword evidence="2" id="KW-1185">Reference proteome</keyword>
<evidence type="ECO:0000313" key="2">
    <source>
        <dbReference type="Proteomes" id="UP000807342"/>
    </source>
</evidence>
<reference evidence="1" key="1">
    <citation type="submission" date="2020-11" db="EMBL/GenBank/DDBJ databases">
        <authorList>
            <consortium name="DOE Joint Genome Institute"/>
            <person name="Ahrendt S."/>
            <person name="Riley R."/>
            <person name="Andreopoulos W."/>
            <person name="Labutti K."/>
            <person name="Pangilinan J."/>
            <person name="Ruiz-Duenas F.J."/>
            <person name="Barrasa J.M."/>
            <person name="Sanchez-Garcia M."/>
            <person name="Camarero S."/>
            <person name="Miyauchi S."/>
            <person name="Serrano A."/>
            <person name="Linde D."/>
            <person name="Babiker R."/>
            <person name="Drula E."/>
            <person name="Ayuso-Fernandez I."/>
            <person name="Pacheco R."/>
            <person name="Padilla G."/>
            <person name="Ferreira P."/>
            <person name="Barriuso J."/>
            <person name="Kellner H."/>
            <person name="Castanera R."/>
            <person name="Alfaro M."/>
            <person name="Ramirez L."/>
            <person name="Pisabarro A.G."/>
            <person name="Kuo A."/>
            <person name="Tritt A."/>
            <person name="Lipzen A."/>
            <person name="He G."/>
            <person name="Yan M."/>
            <person name="Ng V."/>
            <person name="Cullen D."/>
            <person name="Martin F."/>
            <person name="Rosso M.-N."/>
            <person name="Henrissat B."/>
            <person name="Hibbett D."/>
            <person name="Martinez A.T."/>
            <person name="Grigoriev I.V."/>
        </authorList>
    </citation>
    <scope>NUCLEOTIDE SEQUENCE</scope>
    <source>
        <strain evidence="1">MF-IS2</strain>
    </source>
</reference>
<name>A0A9P5XAS6_9AGAR</name>